<feature type="compositionally biased region" description="Basic and acidic residues" evidence="2">
    <location>
        <begin position="14"/>
        <end position="32"/>
    </location>
</feature>
<feature type="repeat" description="TPR" evidence="1">
    <location>
        <begin position="217"/>
        <end position="250"/>
    </location>
</feature>
<sequence length="291" mass="30988">MAGAAAAGVAWRRTSGDARPDRDRREPREPREIPPGLAPKPGEPETPTDVNLDLLSRGVKAELRSLSVEQAEIVAAHLAAAAELVDTDPELAYAHAEAARRRAARLPVAREAAGTTAYAAGEYAAALNEFRALRRMTGTDDFLAVMADCERGLGRSQAALKLVKEGLAVSPPIAARVELRLVEAGAREALGQRDEAIRLLRQEIELIGARGPKSARARLRYYFAHLLAESGDTADAEKWYAAAVRLDPDDETGAAEALAELQGITIEFDDSDDSDEASAGDDSDATPGADQ</sequence>
<evidence type="ECO:0000313" key="4">
    <source>
        <dbReference type="Proteomes" id="UP000238164"/>
    </source>
</evidence>
<dbReference type="InterPro" id="IPR011990">
    <property type="entry name" value="TPR-like_helical_dom_sf"/>
</dbReference>
<keyword evidence="4" id="KW-1185">Reference proteome</keyword>
<feature type="compositionally biased region" description="Acidic residues" evidence="2">
    <location>
        <begin position="269"/>
        <end position="284"/>
    </location>
</feature>
<feature type="region of interest" description="Disordered" evidence="2">
    <location>
        <begin position="269"/>
        <end position="291"/>
    </location>
</feature>
<dbReference type="KEGG" id="mgg:MPLG2_1760"/>
<dbReference type="RefSeq" id="WP_105185676.1">
    <property type="nucleotide sequence ID" value="NZ_BAAAGO010000022.1"/>
</dbReference>
<dbReference type="EMBL" id="LT985188">
    <property type="protein sequence ID" value="SPD86796.1"/>
    <property type="molecule type" value="Genomic_DNA"/>
</dbReference>
<feature type="region of interest" description="Disordered" evidence="2">
    <location>
        <begin position="1"/>
        <end position="48"/>
    </location>
</feature>
<evidence type="ECO:0000256" key="2">
    <source>
        <dbReference type="SAM" id="MobiDB-lite"/>
    </source>
</evidence>
<protein>
    <submittedName>
        <fullName evidence="3">Uncharacterized protein</fullName>
    </submittedName>
</protein>
<proteinExistence type="predicted"/>
<keyword evidence="1" id="KW-0802">TPR repeat</keyword>
<dbReference type="Proteomes" id="UP000238164">
    <property type="component" value="Chromosome 1"/>
</dbReference>
<dbReference type="InterPro" id="IPR019734">
    <property type="entry name" value="TPR_rpt"/>
</dbReference>
<dbReference type="SUPFAM" id="SSF48452">
    <property type="entry name" value="TPR-like"/>
    <property type="match status" value="1"/>
</dbReference>
<name>A0A2N9JHC0_9ACTN</name>
<dbReference type="Gene3D" id="1.25.40.10">
    <property type="entry name" value="Tetratricopeptide repeat domain"/>
    <property type="match status" value="1"/>
</dbReference>
<gene>
    <name evidence="3" type="ORF">MPLG2_1760</name>
</gene>
<dbReference type="PROSITE" id="PS50005">
    <property type="entry name" value="TPR"/>
    <property type="match status" value="1"/>
</dbReference>
<feature type="compositionally biased region" description="Low complexity" evidence="2">
    <location>
        <begin position="1"/>
        <end position="10"/>
    </location>
</feature>
<dbReference type="AlphaFoldDB" id="A0A2N9JHC0"/>
<accession>A0A2N9JHC0</accession>
<organism evidence="3 4">
    <name type="scientific">Micropruina glycogenica</name>
    <dbReference type="NCBI Taxonomy" id="75385"/>
    <lineage>
        <taxon>Bacteria</taxon>
        <taxon>Bacillati</taxon>
        <taxon>Actinomycetota</taxon>
        <taxon>Actinomycetes</taxon>
        <taxon>Propionibacteriales</taxon>
        <taxon>Nocardioidaceae</taxon>
        <taxon>Micropruina</taxon>
    </lineage>
</organism>
<dbReference type="OrthoDB" id="3215237at2"/>
<reference evidence="3 4" key="1">
    <citation type="submission" date="2018-02" db="EMBL/GenBank/DDBJ databases">
        <authorList>
            <person name="Cohen D.B."/>
            <person name="Kent A.D."/>
        </authorList>
    </citation>
    <scope>NUCLEOTIDE SEQUENCE [LARGE SCALE GENOMIC DNA]</scope>
    <source>
        <strain evidence="3">1</strain>
    </source>
</reference>
<evidence type="ECO:0000313" key="3">
    <source>
        <dbReference type="EMBL" id="SPD86796.1"/>
    </source>
</evidence>
<evidence type="ECO:0000256" key="1">
    <source>
        <dbReference type="PROSITE-ProRule" id="PRU00339"/>
    </source>
</evidence>